<feature type="transmembrane region" description="Helical" evidence="5">
    <location>
        <begin position="267"/>
        <end position="286"/>
    </location>
</feature>
<dbReference type="InterPro" id="IPR052165">
    <property type="entry name" value="Membrane_assoc_protease"/>
</dbReference>
<dbReference type="Gene3D" id="3.90.226.10">
    <property type="entry name" value="2-enoyl-CoA Hydratase, Chain A, domain 1"/>
    <property type="match status" value="1"/>
</dbReference>
<dbReference type="AlphaFoldDB" id="F3YX35"/>
<dbReference type="EMBL" id="CP003221">
    <property type="protein sequence ID" value="EGJ49423.1"/>
    <property type="molecule type" value="Genomic_DNA"/>
</dbReference>
<dbReference type="InterPro" id="IPR002810">
    <property type="entry name" value="NfeD-like_C"/>
</dbReference>
<evidence type="ECO:0000259" key="6">
    <source>
        <dbReference type="Pfam" id="PF01957"/>
    </source>
</evidence>
<dbReference type="InterPro" id="IPR056739">
    <property type="entry name" value="NfeD_membrane"/>
</dbReference>
<dbReference type="RefSeq" id="WP_014259234.1">
    <property type="nucleotide sequence ID" value="NC_016629.1"/>
</dbReference>
<dbReference type="PANTHER" id="PTHR33507:SF4">
    <property type="entry name" value="NODULATION COMPETITIVENESS PROTEIN NFED"/>
    <property type="match status" value="1"/>
</dbReference>
<feature type="transmembrane region" description="Helical" evidence="5">
    <location>
        <begin position="317"/>
        <end position="341"/>
    </location>
</feature>
<name>F3YX35_DESAF</name>
<feature type="domain" description="NfeD-like C-terminal" evidence="6">
    <location>
        <begin position="353"/>
        <end position="409"/>
    </location>
</feature>
<sequence length="420" mass="44032">MPSENKFRVLALEMEAAISPAEAELMAQATAAAAEDDYDLLLVRLDTPGGTVEATRGILKAILNSTVPVAVWVGPAGARAASAGVFIVAAGNIAAMAPQTTIGAATPVGMGGEDVPETMARKAINDIKSMVRGMAQAHGRNVDWYMRAVEESDSITAQEALQLKVVDILASTPEQLIEAIGSRQKILPGWESGFSAEEYAIEEFAPGWRYRLLAWLLNPQVAYFLLLGGMAGLFFEFVSPGAFFPGVVGGICLLLALYALSILSTNVAGILLLLLGLVFFFLELAFISHGLLSVAGILALFIGSAILFPAGPGEPGLPFATIVVTVGGVATILGFGVYLAAKAQIAKPASGREGLEGSIATVRHWRGNRGQVFAHGELWSARTADGSALNVGDTVRIQRVDGLLLTVERVESSAGVDQLD</sequence>
<evidence type="ECO:0000256" key="5">
    <source>
        <dbReference type="SAM" id="Phobius"/>
    </source>
</evidence>
<evidence type="ECO:0000256" key="2">
    <source>
        <dbReference type="ARBA" id="ARBA00022692"/>
    </source>
</evidence>
<dbReference type="Pfam" id="PF25145">
    <property type="entry name" value="NfeD1b_N"/>
    <property type="match status" value="1"/>
</dbReference>
<dbReference type="Proteomes" id="UP000007844">
    <property type="component" value="Chromosome"/>
</dbReference>
<dbReference type="PANTHER" id="PTHR33507">
    <property type="entry name" value="INNER MEMBRANE PROTEIN YBBJ"/>
    <property type="match status" value="1"/>
</dbReference>
<keyword evidence="10" id="KW-1185">Reference proteome</keyword>
<keyword evidence="3 5" id="KW-1133">Transmembrane helix</keyword>
<dbReference type="CDD" id="cd07020">
    <property type="entry name" value="Clp_protease_NfeD_1"/>
    <property type="match status" value="1"/>
</dbReference>
<dbReference type="GO" id="GO:0016020">
    <property type="term" value="C:membrane"/>
    <property type="evidence" value="ECO:0007669"/>
    <property type="project" value="UniProtKB-SubCell"/>
</dbReference>
<dbReference type="InterPro" id="IPR029045">
    <property type="entry name" value="ClpP/crotonase-like_dom_sf"/>
</dbReference>
<evidence type="ECO:0000256" key="3">
    <source>
        <dbReference type="ARBA" id="ARBA00022989"/>
    </source>
</evidence>
<dbReference type="SUPFAM" id="SSF52096">
    <property type="entry name" value="ClpP/crotonase"/>
    <property type="match status" value="1"/>
</dbReference>
<feature type="transmembrane region" description="Helical" evidence="5">
    <location>
        <begin position="212"/>
        <end position="235"/>
    </location>
</feature>
<feature type="transmembrane region" description="Helical" evidence="5">
    <location>
        <begin position="291"/>
        <end position="311"/>
    </location>
</feature>
<evidence type="ECO:0000259" key="8">
    <source>
        <dbReference type="Pfam" id="PF25145"/>
    </source>
</evidence>
<dbReference type="HOGENOM" id="CLU_024619_1_0_7"/>
<dbReference type="KEGG" id="daf:Desaf_1080"/>
<keyword evidence="2 5" id="KW-0812">Transmembrane</keyword>
<comment type="subcellular location">
    <subcellularLocation>
        <location evidence="1">Membrane</location>
        <topology evidence="1">Multi-pass membrane protein</topology>
    </subcellularLocation>
</comment>
<dbReference type="Pfam" id="PF01957">
    <property type="entry name" value="NfeD"/>
    <property type="match status" value="1"/>
</dbReference>
<evidence type="ECO:0000313" key="9">
    <source>
        <dbReference type="EMBL" id="EGJ49423.1"/>
    </source>
</evidence>
<feature type="transmembrane region" description="Helical" evidence="5">
    <location>
        <begin position="242"/>
        <end position="261"/>
    </location>
</feature>
<evidence type="ECO:0000313" key="10">
    <source>
        <dbReference type="Proteomes" id="UP000007844"/>
    </source>
</evidence>
<dbReference type="eggNOG" id="COG1030">
    <property type="taxonomic scope" value="Bacteria"/>
</dbReference>
<dbReference type="STRING" id="690850.Desaf_1080"/>
<reference evidence="9 10" key="1">
    <citation type="journal article" date="2011" name="J. Bacteriol.">
        <title>Genome sequence of the mercury-methylating and pleomorphic Desulfovibrio africanus Strain Walvis Bay.</title>
        <authorList>
            <person name="Brown S.D."/>
            <person name="Wall J.D."/>
            <person name="Kucken A.M."/>
            <person name="Gilmour C.C."/>
            <person name="Podar M."/>
            <person name="Brandt C.C."/>
            <person name="Teshima H."/>
            <person name="Detter J.C."/>
            <person name="Han C.S."/>
            <person name="Land M.L."/>
            <person name="Lucas S."/>
            <person name="Han J."/>
            <person name="Pennacchio L."/>
            <person name="Nolan M."/>
            <person name="Pitluck S."/>
            <person name="Woyke T."/>
            <person name="Goodwin L."/>
            <person name="Palumbo A.V."/>
            <person name="Elias D.A."/>
        </authorList>
    </citation>
    <scope>NUCLEOTIDE SEQUENCE [LARGE SCALE GENOMIC DNA]</scope>
    <source>
        <strain evidence="9 10">Walvis Bay</strain>
    </source>
</reference>
<feature type="domain" description="NfeD integral membrane" evidence="7">
    <location>
        <begin position="221"/>
        <end position="335"/>
    </location>
</feature>
<evidence type="ECO:0000259" key="7">
    <source>
        <dbReference type="Pfam" id="PF24961"/>
    </source>
</evidence>
<protein>
    <submittedName>
        <fullName evidence="9">Uncharacterized protein</fullName>
    </submittedName>
</protein>
<evidence type="ECO:0000256" key="4">
    <source>
        <dbReference type="ARBA" id="ARBA00023136"/>
    </source>
</evidence>
<feature type="domain" description="NfeD1b N-terminal" evidence="8">
    <location>
        <begin position="15"/>
        <end position="157"/>
    </location>
</feature>
<proteinExistence type="predicted"/>
<organism evidence="9 10">
    <name type="scientific">Desulfocurvibacter africanus subsp. africanus str. Walvis Bay</name>
    <dbReference type="NCBI Taxonomy" id="690850"/>
    <lineage>
        <taxon>Bacteria</taxon>
        <taxon>Pseudomonadati</taxon>
        <taxon>Thermodesulfobacteriota</taxon>
        <taxon>Desulfovibrionia</taxon>
        <taxon>Desulfovibrionales</taxon>
        <taxon>Desulfovibrionaceae</taxon>
        <taxon>Desulfocurvibacter</taxon>
    </lineage>
</organism>
<dbReference type="InterPro" id="IPR012340">
    <property type="entry name" value="NA-bd_OB-fold"/>
</dbReference>
<dbReference type="InterPro" id="IPR056738">
    <property type="entry name" value="NfeD1b_N"/>
</dbReference>
<evidence type="ECO:0000256" key="1">
    <source>
        <dbReference type="ARBA" id="ARBA00004141"/>
    </source>
</evidence>
<dbReference type="Gene3D" id="2.40.50.140">
    <property type="entry name" value="Nucleic acid-binding proteins"/>
    <property type="match status" value="1"/>
</dbReference>
<accession>F3YX35</accession>
<gene>
    <name evidence="9" type="ORF">Desaf_1080</name>
</gene>
<dbReference type="SUPFAM" id="SSF141322">
    <property type="entry name" value="NfeD domain-like"/>
    <property type="match status" value="1"/>
</dbReference>
<dbReference type="Pfam" id="PF24961">
    <property type="entry name" value="NfeD_membrane"/>
    <property type="match status" value="1"/>
</dbReference>
<keyword evidence="4 5" id="KW-0472">Membrane</keyword>